<dbReference type="GO" id="GO:0016485">
    <property type="term" value="P:protein processing"/>
    <property type="evidence" value="ECO:0007669"/>
    <property type="project" value="TreeGrafter"/>
</dbReference>
<dbReference type="RefSeq" id="XP_044556197.1">
    <property type="nucleotide sequence ID" value="XM_044700487.1"/>
</dbReference>
<dbReference type="GeneID" id="68117428"/>
<reference evidence="2 3" key="1">
    <citation type="journal article" date="2019" name="Sci. Rep.">
        <title>Nanopore sequencing improves the draft genome of the human pathogenic amoeba Naegleria fowleri.</title>
        <authorList>
            <person name="Liechti N."/>
            <person name="Schurch N."/>
            <person name="Bruggmann R."/>
            <person name="Wittwer M."/>
        </authorList>
    </citation>
    <scope>NUCLEOTIDE SEQUENCE [LARGE SCALE GENOMIC DNA]</scope>
    <source>
        <strain evidence="2 3">ATCC 30894</strain>
    </source>
</reference>
<comment type="caution">
    <text evidence="2">The sequence shown here is derived from an EMBL/GenBank/DDBJ whole genome shotgun (WGS) entry which is preliminary data.</text>
</comment>
<feature type="non-terminal residue" evidence="2">
    <location>
        <position position="1"/>
    </location>
</feature>
<keyword evidence="3" id="KW-1185">Reference proteome</keyword>
<dbReference type="SUPFAM" id="SSF63411">
    <property type="entry name" value="LuxS/MPP-like metallohydrolase"/>
    <property type="match status" value="2"/>
</dbReference>
<evidence type="ECO:0000313" key="2">
    <source>
        <dbReference type="EMBL" id="KAF0971481.1"/>
    </source>
</evidence>
<dbReference type="GO" id="GO:0004222">
    <property type="term" value="F:metalloendopeptidase activity"/>
    <property type="evidence" value="ECO:0007669"/>
    <property type="project" value="TreeGrafter"/>
</dbReference>
<dbReference type="PANTHER" id="PTHR43016">
    <property type="entry name" value="PRESEQUENCE PROTEASE"/>
    <property type="match status" value="1"/>
</dbReference>
<dbReference type="VEuPathDB" id="AmoebaDB:FDP41_010213"/>
<accession>A0A6A5B8I8</accession>
<proteinExistence type="predicted"/>
<evidence type="ECO:0000313" key="3">
    <source>
        <dbReference type="Proteomes" id="UP000444721"/>
    </source>
</evidence>
<protein>
    <recommendedName>
        <fullName evidence="1">Peptidase M16C associated domain-containing protein</fullName>
    </recommendedName>
</protein>
<dbReference type="VEuPathDB" id="AmoebaDB:NF0023550"/>
<dbReference type="GO" id="GO:0046872">
    <property type="term" value="F:metal ion binding"/>
    <property type="evidence" value="ECO:0007669"/>
    <property type="project" value="InterPro"/>
</dbReference>
<name>A0A6A5B8I8_NAEFO</name>
<feature type="domain" description="Peptidase M16C associated" evidence="1">
    <location>
        <begin position="139"/>
        <end position="357"/>
    </location>
</feature>
<dbReference type="Pfam" id="PF08367">
    <property type="entry name" value="M16C_assoc"/>
    <property type="match status" value="2"/>
</dbReference>
<sequence length="393" mass="44557">LLLPGLAPDFAPYCGFDSSVGDPIFTIGAQGIAKDQVEAVEKAIDDTFHEVIENGIDQGLIDTVLHSLELSIKKKSPNFGVNICFPVFSNWIHNDDPISTFKINYYLDRLRKELENPNFFKDKIKKYFLNNTHKVIFVMNPDPNYFDKQAMEAAKLDSIVMALSDSDKTRIVEEYKEMEETKVEQAKNVEILPTLTVDDLSRKIIDVQMVQLVKEKAEPEFHMNVVKGTNGIIHVTSIVPFSLGEVPEHLQKSFQYLEILEKIDEFSFALKFSSYCLERNAEKMVDLMREIYTDVNFLGDLNFLQNCIDQAASDAASGILHSGHHYAKTHAAANISFYDSLINATSGIDAMRFLKQLSTEANTELIATSLQELVPYLLRKKDENSHYLRRAPT</sequence>
<dbReference type="VEuPathDB" id="AmoebaDB:NfTy_067490"/>
<dbReference type="Proteomes" id="UP000444721">
    <property type="component" value="Unassembled WGS sequence"/>
</dbReference>
<dbReference type="SMR" id="A0A6A5B8I8"/>
<gene>
    <name evidence="2" type="ORF">FDP41_010213</name>
</gene>
<dbReference type="EMBL" id="VFQX01000080">
    <property type="protein sequence ID" value="KAF0971481.1"/>
    <property type="molecule type" value="Genomic_DNA"/>
</dbReference>
<dbReference type="InterPro" id="IPR011249">
    <property type="entry name" value="Metalloenz_LuxS/M16"/>
</dbReference>
<dbReference type="OrthoDB" id="10250783at2759"/>
<dbReference type="Gene3D" id="3.30.830.10">
    <property type="entry name" value="Metalloenzyme, LuxS/M16 peptidase-like"/>
    <property type="match status" value="2"/>
</dbReference>
<dbReference type="SMART" id="SM01264">
    <property type="entry name" value="M16C_associated"/>
    <property type="match status" value="1"/>
</dbReference>
<dbReference type="GO" id="GO:0005759">
    <property type="term" value="C:mitochondrial matrix"/>
    <property type="evidence" value="ECO:0007669"/>
    <property type="project" value="TreeGrafter"/>
</dbReference>
<organism evidence="2 3">
    <name type="scientific">Naegleria fowleri</name>
    <name type="common">Brain eating amoeba</name>
    <dbReference type="NCBI Taxonomy" id="5763"/>
    <lineage>
        <taxon>Eukaryota</taxon>
        <taxon>Discoba</taxon>
        <taxon>Heterolobosea</taxon>
        <taxon>Tetramitia</taxon>
        <taxon>Eutetramitia</taxon>
        <taxon>Vahlkampfiidae</taxon>
        <taxon>Naegleria</taxon>
    </lineage>
</organism>
<dbReference type="InterPro" id="IPR013578">
    <property type="entry name" value="Peptidase_M16C_assoc"/>
</dbReference>
<dbReference type="PANTHER" id="PTHR43016:SF13">
    <property type="entry name" value="PRESEQUENCE PROTEASE, MITOCHONDRIAL"/>
    <property type="match status" value="1"/>
</dbReference>
<evidence type="ECO:0000259" key="1">
    <source>
        <dbReference type="SMART" id="SM01264"/>
    </source>
</evidence>
<dbReference type="AlphaFoldDB" id="A0A6A5B8I8"/>